<keyword evidence="2" id="KW-1185">Reference proteome</keyword>
<dbReference type="STRING" id="1122155.SAMN02745158_04430"/>
<dbReference type="OrthoDB" id="1956472at2"/>
<reference evidence="1 2" key="1">
    <citation type="submission" date="2016-11" db="EMBL/GenBank/DDBJ databases">
        <authorList>
            <person name="Jaros S."/>
            <person name="Januszkiewicz K."/>
            <person name="Wedrychowicz H."/>
        </authorList>
    </citation>
    <scope>NUCLEOTIDE SEQUENCE [LARGE SCALE GENOMIC DNA]</scope>
    <source>
        <strain evidence="1 2">DSM 17459</strain>
    </source>
</reference>
<dbReference type="RefSeq" id="WP_072854915.1">
    <property type="nucleotide sequence ID" value="NZ_FQVI01000057.1"/>
</dbReference>
<evidence type="ECO:0000313" key="1">
    <source>
        <dbReference type="EMBL" id="SHF62426.1"/>
    </source>
</evidence>
<protein>
    <recommendedName>
        <fullName evidence="3">Replication terminator protein</fullName>
    </recommendedName>
</protein>
<dbReference type="EMBL" id="FQVI01000057">
    <property type="protein sequence ID" value="SHF62426.1"/>
    <property type="molecule type" value="Genomic_DNA"/>
</dbReference>
<dbReference type="Proteomes" id="UP000184245">
    <property type="component" value="Unassembled WGS sequence"/>
</dbReference>
<evidence type="ECO:0000313" key="2">
    <source>
        <dbReference type="Proteomes" id="UP000184245"/>
    </source>
</evidence>
<evidence type="ECO:0008006" key="3">
    <source>
        <dbReference type="Google" id="ProtNLM"/>
    </source>
</evidence>
<dbReference type="AlphaFoldDB" id="A0A1M5D622"/>
<organism evidence="1 2">
    <name type="scientific">Lactonifactor longoviformis DSM 17459</name>
    <dbReference type="NCBI Taxonomy" id="1122155"/>
    <lineage>
        <taxon>Bacteria</taxon>
        <taxon>Bacillati</taxon>
        <taxon>Bacillota</taxon>
        <taxon>Clostridia</taxon>
        <taxon>Eubacteriales</taxon>
        <taxon>Clostridiaceae</taxon>
        <taxon>Lactonifactor</taxon>
    </lineage>
</organism>
<proteinExistence type="predicted"/>
<name>A0A1M5D622_9CLOT</name>
<accession>A0A1M5D622</accession>
<sequence length="128" mass="14331">MALNIDLENFAGGELAEKFEDAMEKVIANMMDPNTPYKNKRKITINLSLEQNEDRSDVAIDCVVKTTLAPVKSATTRMSIGKDLLTGELFAEEYGSAIRGQARMEDYADEKGNYSIEQKKEASQQIIY</sequence>
<gene>
    <name evidence="1" type="ORF">SAMN02745158_04430</name>
</gene>